<name>A0A831RWK4_9GAMM</name>
<dbReference type="GO" id="GO:0016787">
    <property type="term" value="F:hydrolase activity"/>
    <property type="evidence" value="ECO:0007669"/>
    <property type="project" value="UniProtKB-KW"/>
</dbReference>
<dbReference type="SUPFAM" id="SSF81301">
    <property type="entry name" value="Nucleotidyltransferase"/>
    <property type="match status" value="1"/>
</dbReference>
<evidence type="ECO:0000256" key="9">
    <source>
        <dbReference type="ARBA" id="ARBA00022842"/>
    </source>
</evidence>
<dbReference type="EMBL" id="DRLF01000232">
    <property type="protein sequence ID" value="HEC06510.1"/>
    <property type="molecule type" value="Genomic_DNA"/>
</dbReference>
<evidence type="ECO:0000256" key="7">
    <source>
        <dbReference type="ARBA" id="ARBA00022800"/>
    </source>
</evidence>
<dbReference type="GO" id="GO:0042245">
    <property type="term" value="P:RNA repair"/>
    <property type="evidence" value="ECO:0007669"/>
    <property type="project" value="UniProtKB-KW"/>
</dbReference>
<dbReference type="SUPFAM" id="SSF81891">
    <property type="entry name" value="Poly A polymerase C-terminal region-like"/>
    <property type="match status" value="1"/>
</dbReference>
<comment type="cofactor">
    <cofactor evidence="1">
        <name>Mg(2+)</name>
        <dbReference type="ChEBI" id="CHEBI:18420"/>
    </cofactor>
</comment>
<keyword evidence="5" id="KW-0479">Metal-binding</keyword>
<dbReference type="Pfam" id="PF12627">
    <property type="entry name" value="PolyA_pol_RNAbd"/>
    <property type="match status" value="1"/>
</dbReference>
<dbReference type="Gene3D" id="1.10.3090.10">
    <property type="entry name" value="cca-adding enzyme, domain 2"/>
    <property type="match status" value="1"/>
</dbReference>
<protein>
    <submittedName>
        <fullName evidence="13">Multifunctional CCA addition/repair protein</fullName>
        <ecNumber evidence="13">2.7.7.72</ecNumber>
        <ecNumber evidence="13">3.1.3.-</ecNumber>
        <ecNumber evidence="13">3.1.4.-</ecNumber>
    </submittedName>
</protein>
<evidence type="ECO:0000256" key="11">
    <source>
        <dbReference type="RuleBase" id="RU003953"/>
    </source>
</evidence>
<evidence type="ECO:0000256" key="4">
    <source>
        <dbReference type="ARBA" id="ARBA00022695"/>
    </source>
</evidence>
<feature type="non-terminal residue" evidence="13">
    <location>
        <position position="400"/>
    </location>
</feature>
<evidence type="ECO:0000256" key="5">
    <source>
        <dbReference type="ARBA" id="ARBA00022723"/>
    </source>
</evidence>
<dbReference type="PANTHER" id="PTHR47545">
    <property type="entry name" value="MULTIFUNCTIONAL CCA PROTEIN"/>
    <property type="match status" value="1"/>
</dbReference>
<dbReference type="InterPro" id="IPR006674">
    <property type="entry name" value="HD_domain"/>
</dbReference>
<dbReference type="GO" id="GO:0005524">
    <property type="term" value="F:ATP binding"/>
    <property type="evidence" value="ECO:0007669"/>
    <property type="project" value="UniProtKB-KW"/>
</dbReference>
<dbReference type="InterPro" id="IPR002646">
    <property type="entry name" value="PolA_pol_head_dom"/>
</dbReference>
<accession>A0A831RWK4</accession>
<dbReference type="PIRSF" id="PIRSF000813">
    <property type="entry name" value="CCA_bact"/>
    <property type="match status" value="1"/>
</dbReference>
<keyword evidence="3" id="KW-0819">tRNA processing</keyword>
<dbReference type="EC" id="2.7.7.72" evidence="13"/>
<evidence type="ECO:0000256" key="3">
    <source>
        <dbReference type="ARBA" id="ARBA00022694"/>
    </source>
</evidence>
<dbReference type="Proteomes" id="UP000886339">
    <property type="component" value="Unassembled WGS sequence"/>
</dbReference>
<dbReference type="NCBIfam" id="NF008137">
    <property type="entry name" value="PRK10885.1"/>
    <property type="match status" value="1"/>
</dbReference>
<sequence>MDAYLVGGFVRDRLLDRPHNDRDWVVVGSTPEEMLARGFQQVGRDFPVFLHPRSKEEYALARGRDADGNLTTGPGISLEDDLARRDLTINAIAMNREGRIIDPFHGRRDLEQRILRHLPSFSDDPLRILRLARLAAGLDFSIAEETATLARHMTARGDLTSLAPERIWQELHRALCAPSPRRFVEVLRELGALKEILPEVDALFGIPQPEKYHPEIDTGIHVLMALDRVTELTTDPLVRFAVLVHDLGKAVTPPEYWPSHRGHEALGVPLVDRVCRRLRIPEHYRKLARKTSRYHLMVHLAFELKPRTLAKLLDDLDAWRAPEDFERFLLACQSDAQGRKGLQDQPYPQADYLRRIHALTRDISARDVPAHIHGKQIGREIHQLRCRRIATFRKQCSPGD</sequence>
<evidence type="ECO:0000256" key="6">
    <source>
        <dbReference type="ARBA" id="ARBA00022741"/>
    </source>
</evidence>
<dbReference type="GO" id="GO:0004810">
    <property type="term" value="F:CCA tRNA nucleotidyltransferase activity"/>
    <property type="evidence" value="ECO:0007669"/>
    <property type="project" value="UniProtKB-EC"/>
</dbReference>
<reference evidence="13" key="1">
    <citation type="journal article" date="2020" name="mSystems">
        <title>Genome- and Community-Level Interaction Insights into Carbon Utilization and Element Cycling Functions of Hydrothermarchaeota in Hydrothermal Sediment.</title>
        <authorList>
            <person name="Zhou Z."/>
            <person name="Liu Y."/>
            <person name="Xu W."/>
            <person name="Pan J."/>
            <person name="Luo Z.H."/>
            <person name="Li M."/>
        </authorList>
    </citation>
    <scope>NUCLEOTIDE SEQUENCE [LARGE SCALE GENOMIC DNA]</scope>
    <source>
        <strain evidence="13">HyVt-458</strain>
    </source>
</reference>
<dbReference type="GO" id="GO:0001680">
    <property type="term" value="P:tRNA 3'-terminal CCA addition"/>
    <property type="evidence" value="ECO:0007669"/>
    <property type="project" value="InterPro"/>
</dbReference>
<dbReference type="InterPro" id="IPR043519">
    <property type="entry name" value="NT_sf"/>
</dbReference>
<keyword evidence="9" id="KW-0460">Magnesium</keyword>
<dbReference type="InterPro" id="IPR050124">
    <property type="entry name" value="tRNA_CCA-adding_enzyme"/>
</dbReference>
<comment type="similarity">
    <text evidence="11">Belongs to the tRNA nucleotidyltransferase/poly(A) polymerase family.</text>
</comment>
<organism evidence="13">
    <name type="scientific">Thiolapillus brandeum</name>
    <dbReference type="NCBI Taxonomy" id="1076588"/>
    <lineage>
        <taxon>Bacteria</taxon>
        <taxon>Pseudomonadati</taxon>
        <taxon>Pseudomonadota</taxon>
        <taxon>Gammaproteobacteria</taxon>
        <taxon>Chromatiales</taxon>
        <taxon>Sedimenticolaceae</taxon>
        <taxon>Thiolapillus</taxon>
    </lineage>
</organism>
<dbReference type="EC" id="3.1.3.-" evidence="13"/>
<evidence type="ECO:0000256" key="10">
    <source>
        <dbReference type="ARBA" id="ARBA00022884"/>
    </source>
</evidence>
<dbReference type="EC" id="3.1.4.-" evidence="13"/>
<evidence type="ECO:0000256" key="2">
    <source>
        <dbReference type="ARBA" id="ARBA00022679"/>
    </source>
</evidence>
<dbReference type="Pfam" id="PF01743">
    <property type="entry name" value="PolyA_pol"/>
    <property type="match status" value="1"/>
</dbReference>
<dbReference type="Pfam" id="PF01966">
    <property type="entry name" value="HD"/>
    <property type="match status" value="1"/>
</dbReference>
<keyword evidence="4 13" id="KW-0548">Nucleotidyltransferase</keyword>
<dbReference type="InterPro" id="IPR032828">
    <property type="entry name" value="PolyA_RNA-bd"/>
</dbReference>
<dbReference type="Gene3D" id="3.30.460.10">
    <property type="entry name" value="Beta Polymerase, domain 2"/>
    <property type="match status" value="1"/>
</dbReference>
<dbReference type="PANTHER" id="PTHR47545:SF1">
    <property type="entry name" value="MULTIFUNCTIONAL CCA PROTEIN"/>
    <property type="match status" value="1"/>
</dbReference>
<dbReference type="CDD" id="cd05398">
    <property type="entry name" value="NT_ClassII-CCAase"/>
    <property type="match status" value="1"/>
</dbReference>
<evidence type="ECO:0000256" key="8">
    <source>
        <dbReference type="ARBA" id="ARBA00022840"/>
    </source>
</evidence>
<evidence type="ECO:0000313" key="13">
    <source>
        <dbReference type="EMBL" id="HEC06510.1"/>
    </source>
</evidence>
<keyword evidence="8" id="KW-0067">ATP-binding</keyword>
<evidence type="ECO:0000259" key="12">
    <source>
        <dbReference type="PROSITE" id="PS51831"/>
    </source>
</evidence>
<dbReference type="AlphaFoldDB" id="A0A831RWK4"/>
<dbReference type="PROSITE" id="PS51831">
    <property type="entry name" value="HD"/>
    <property type="match status" value="1"/>
</dbReference>
<keyword evidence="6" id="KW-0547">Nucleotide-binding</keyword>
<keyword evidence="7" id="KW-0692">RNA repair</keyword>
<gene>
    <name evidence="13" type="ORF">ENJ12_06650</name>
</gene>
<proteinExistence type="inferred from homology"/>
<dbReference type="GO" id="GO:0046872">
    <property type="term" value="F:metal ion binding"/>
    <property type="evidence" value="ECO:0007669"/>
    <property type="project" value="UniProtKB-KW"/>
</dbReference>
<dbReference type="GO" id="GO:0003723">
    <property type="term" value="F:RNA binding"/>
    <property type="evidence" value="ECO:0007669"/>
    <property type="project" value="UniProtKB-KW"/>
</dbReference>
<feature type="domain" description="HD" evidence="12">
    <location>
        <begin position="218"/>
        <end position="319"/>
    </location>
</feature>
<keyword evidence="10 11" id="KW-0694">RNA-binding</keyword>
<keyword evidence="13" id="KW-0378">Hydrolase</keyword>
<keyword evidence="2 11" id="KW-0808">Transferase</keyword>
<evidence type="ECO:0000256" key="1">
    <source>
        <dbReference type="ARBA" id="ARBA00001946"/>
    </source>
</evidence>
<dbReference type="InterPro" id="IPR012006">
    <property type="entry name" value="CCA_bact"/>
</dbReference>
<comment type="caution">
    <text evidence="13">The sequence shown here is derived from an EMBL/GenBank/DDBJ whole genome shotgun (WGS) entry which is preliminary data.</text>
</comment>